<dbReference type="NCBIfam" id="TIGR02937">
    <property type="entry name" value="sigma70-ECF"/>
    <property type="match status" value="1"/>
</dbReference>
<dbReference type="Pfam" id="PF04542">
    <property type="entry name" value="Sigma70_r2"/>
    <property type="match status" value="1"/>
</dbReference>
<dbReference type="PANTHER" id="PTHR43133:SF8">
    <property type="entry name" value="RNA POLYMERASE SIGMA FACTOR HI_1459-RELATED"/>
    <property type="match status" value="1"/>
</dbReference>
<dbReference type="Gene3D" id="1.10.10.10">
    <property type="entry name" value="Winged helix-like DNA-binding domain superfamily/Winged helix DNA-binding domain"/>
    <property type="match status" value="1"/>
</dbReference>
<dbReference type="PANTHER" id="PTHR43133">
    <property type="entry name" value="RNA POLYMERASE ECF-TYPE SIGMA FACTO"/>
    <property type="match status" value="1"/>
</dbReference>
<dbReference type="InterPro" id="IPR036388">
    <property type="entry name" value="WH-like_DNA-bd_sf"/>
</dbReference>
<protein>
    <recommendedName>
        <fullName evidence="6">RNA polymerase sigma-70 region 2 domain-containing protein</fullName>
    </recommendedName>
</protein>
<dbReference type="Gene3D" id="1.10.1740.10">
    <property type="match status" value="1"/>
</dbReference>
<evidence type="ECO:0000256" key="3">
    <source>
        <dbReference type="ARBA" id="ARBA00023082"/>
    </source>
</evidence>
<comment type="similarity">
    <text evidence="1">Belongs to the sigma-70 factor family. ECF subfamily.</text>
</comment>
<keyword evidence="8" id="KW-1185">Reference proteome</keyword>
<dbReference type="SUPFAM" id="SSF88946">
    <property type="entry name" value="Sigma2 domain of RNA polymerase sigma factors"/>
    <property type="match status" value="1"/>
</dbReference>
<evidence type="ECO:0000256" key="4">
    <source>
        <dbReference type="ARBA" id="ARBA00023125"/>
    </source>
</evidence>
<dbReference type="InterPro" id="IPR013325">
    <property type="entry name" value="RNA_pol_sigma_r2"/>
</dbReference>
<evidence type="ECO:0000256" key="2">
    <source>
        <dbReference type="ARBA" id="ARBA00023015"/>
    </source>
</evidence>
<evidence type="ECO:0000313" key="7">
    <source>
        <dbReference type="EMBL" id="GAA2148800.1"/>
    </source>
</evidence>
<organism evidence="7 8">
    <name type="scientific">Actinomadura napierensis</name>
    <dbReference type="NCBI Taxonomy" id="267854"/>
    <lineage>
        <taxon>Bacteria</taxon>
        <taxon>Bacillati</taxon>
        <taxon>Actinomycetota</taxon>
        <taxon>Actinomycetes</taxon>
        <taxon>Streptosporangiales</taxon>
        <taxon>Thermomonosporaceae</taxon>
        <taxon>Actinomadura</taxon>
    </lineage>
</organism>
<reference evidence="7 8" key="1">
    <citation type="journal article" date="2019" name="Int. J. Syst. Evol. Microbiol.">
        <title>The Global Catalogue of Microorganisms (GCM) 10K type strain sequencing project: providing services to taxonomists for standard genome sequencing and annotation.</title>
        <authorList>
            <consortium name="The Broad Institute Genomics Platform"/>
            <consortium name="The Broad Institute Genome Sequencing Center for Infectious Disease"/>
            <person name="Wu L."/>
            <person name="Ma J."/>
        </authorList>
    </citation>
    <scope>NUCLEOTIDE SEQUENCE [LARGE SCALE GENOMIC DNA]</scope>
    <source>
        <strain evidence="7 8">JCM 13850</strain>
    </source>
</reference>
<dbReference type="InterPro" id="IPR014284">
    <property type="entry name" value="RNA_pol_sigma-70_dom"/>
</dbReference>
<evidence type="ECO:0000313" key="8">
    <source>
        <dbReference type="Proteomes" id="UP001501020"/>
    </source>
</evidence>
<evidence type="ECO:0000256" key="5">
    <source>
        <dbReference type="ARBA" id="ARBA00023163"/>
    </source>
</evidence>
<feature type="domain" description="RNA polymerase sigma-70 region 2" evidence="6">
    <location>
        <begin position="52"/>
        <end position="115"/>
    </location>
</feature>
<sequence length="206" mass="22958">MPGCGHGAIVIPPLMSSDEAPIWGPNPANQERAEGRDARISTVQQAFRKFIEDDYVLVVRFVMRMGASLEDAEDAAQQMAEKACRKVKRGGWQQISHPRAWARKVALNDYRAQRRNEIPFSSIMDVAEAGPGHAELIGQARDMIALLQRLDEDCRAVIAFDLDDIPGPEIAVVLGKTQEQVRDLRKKGRRQLSKFLPDAQGGEGQW</sequence>
<keyword evidence="5" id="KW-0804">Transcription</keyword>
<keyword evidence="2" id="KW-0805">Transcription regulation</keyword>
<dbReference type="InterPro" id="IPR013324">
    <property type="entry name" value="RNA_pol_sigma_r3/r4-like"/>
</dbReference>
<proteinExistence type="inferred from homology"/>
<name>A0ABN2ZW37_9ACTN</name>
<dbReference type="Proteomes" id="UP001501020">
    <property type="component" value="Unassembled WGS sequence"/>
</dbReference>
<evidence type="ECO:0000256" key="1">
    <source>
        <dbReference type="ARBA" id="ARBA00010641"/>
    </source>
</evidence>
<comment type="caution">
    <text evidence="7">The sequence shown here is derived from an EMBL/GenBank/DDBJ whole genome shotgun (WGS) entry which is preliminary data.</text>
</comment>
<accession>A0ABN2ZW37</accession>
<dbReference type="InterPro" id="IPR039425">
    <property type="entry name" value="RNA_pol_sigma-70-like"/>
</dbReference>
<gene>
    <name evidence="7" type="ORF">GCM10009727_51910</name>
</gene>
<dbReference type="InterPro" id="IPR007627">
    <property type="entry name" value="RNA_pol_sigma70_r2"/>
</dbReference>
<keyword evidence="3" id="KW-0731">Sigma factor</keyword>
<evidence type="ECO:0000259" key="6">
    <source>
        <dbReference type="Pfam" id="PF04542"/>
    </source>
</evidence>
<dbReference type="EMBL" id="BAAAMR010000050">
    <property type="protein sequence ID" value="GAA2148800.1"/>
    <property type="molecule type" value="Genomic_DNA"/>
</dbReference>
<dbReference type="SUPFAM" id="SSF88659">
    <property type="entry name" value="Sigma3 and sigma4 domains of RNA polymerase sigma factors"/>
    <property type="match status" value="1"/>
</dbReference>
<keyword evidence="4" id="KW-0238">DNA-binding</keyword>